<sequence>MRIGDPDGVLVVGAVDHAHVVVERFEHPPGLDELSLGQSRNSMARRSSIASSLASLSGPHLPPDGLDLLQGDGHLAQFDAAVRGLGRQERTLLGSAVRRKRP</sequence>
<protein>
    <submittedName>
        <fullName evidence="1">Uncharacterized protein</fullName>
    </submittedName>
</protein>
<organism evidence="1">
    <name type="scientific">Streptomyces sp. R41</name>
    <dbReference type="NCBI Taxonomy" id="3238632"/>
    <lineage>
        <taxon>Bacteria</taxon>
        <taxon>Bacillati</taxon>
        <taxon>Actinomycetota</taxon>
        <taxon>Actinomycetes</taxon>
        <taxon>Kitasatosporales</taxon>
        <taxon>Streptomycetaceae</taxon>
        <taxon>Streptomyces</taxon>
    </lineage>
</organism>
<evidence type="ECO:0000313" key="1">
    <source>
        <dbReference type="EMBL" id="XDQ54948.1"/>
    </source>
</evidence>
<accession>A0AB39RKF4</accession>
<dbReference type="EMBL" id="CP163443">
    <property type="protein sequence ID" value="XDQ54948.1"/>
    <property type="molecule type" value="Genomic_DNA"/>
</dbReference>
<name>A0AB39RKF4_9ACTN</name>
<dbReference type="RefSeq" id="WP_369248142.1">
    <property type="nucleotide sequence ID" value="NZ_CP163443.1"/>
</dbReference>
<gene>
    <name evidence="1" type="ORF">AB5J53_26440</name>
</gene>
<dbReference type="AlphaFoldDB" id="A0AB39RKF4"/>
<proteinExistence type="predicted"/>
<reference evidence="1" key="1">
    <citation type="submission" date="2024-07" db="EMBL/GenBank/DDBJ databases">
        <authorList>
            <person name="Yu S.T."/>
        </authorList>
    </citation>
    <scope>NUCLEOTIDE SEQUENCE</scope>
    <source>
        <strain evidence="1">R41</strain>
    </source>
</reference>